<dbReference type="InterPro" id="IPR050160">
    <property type="entry name" value="MHC/Immunoglobulin"/>
</dbReference>
<feature type="non-terminal residue" evidence="14">
    <location>
        <position position="212"/>
    </location>
</feature>
<dbReference type="InterPro" id="IPR014745">
    <property type="entry name" value="MHC_II_a/b_N"/>
</dbReference>
<evidence type="ECO:0000259" key="13">
    <source>
        <dbReference type="PROSITE" id="PS50835"/>
    </source>
</evidence>
<dbReference type="PANTHER" id="PTHR19944">
    <property type="entry name" value="MHC CLASS II-RELATED"/>
    <property type="match status" value="1"/>
</dbReference>
<gene>
    <name evidence="14" type="primary">H2aa</name>
    <name evidence="14" type="ORF">GTO95_0001780</name>
</gene>
<evidence type="ECO:0000256" key="3">
    <source>
        <dbReference type="ARBA" id="ARBA00022692"/>
    </source>
</evidence>
<evidence type="ECO:0000313" key="14">
    <source>
        <dbReference type="EMBL" id="MBN3324565.1"/>
    </source>
</evidence>
<evidence type="ECO:0000256" key="2">
    <source>
        <dbReference type="ARBA" id="ARBA00007394"/>
    </source>
</evidence>
<dbReference type="InterPro" id="IPR003006">
    <property type="entry name" value="Ig/MHC_CS"/>
</dbReference>
<dbReference type="GO" id="GO:0002250">
    <property type="term" value="P:adaptive immune response"/>
    <property type="evidence" value="ECO:0007669"/>
    <property type="project" value="UniProtKB-KW"/>
</dbReference>
<dbReference type="GO" id="GO:0002504">
    <property type="term" value="P:antigen processing and presentation of peptide or polysaccharide antigen via MHC class II"/>
    <property type="evidence" value="ECO:0007669"/>
    <property type="project" value="UniProtKB-KW"/>
</dbReference>
<dbReference type="Pfam" id="PF00993">
    <property type="entry name" value="MHC_II_alpha"/>
    <property type="match status" value="1"/>
</dbReference>
<dbReference type="SMART" id="SM00920">
    <property type="entry name" value="MHC_II_alpha"/>
    <property type="match status" value="1"/>
</dbReference>
<dbReference type="AlphaFoldDB" id="A0A8J7P5D6"/>
<keyword evidence="15" id="KW-1185">Reference proteome</keyword>
<evidence type="ECO:0000256" key="9">
    <source>
        <dbReference type="ARBA" id="ARBA00023157"/>
    </source>
</evidence>
<keyword evidence="8" id="KW-0472">Membrane</keyword>
<keyword evidence="7" id="KW-1064">Adaptive immunity</keyword>
<keyword evidence="6" id="KW-1133">Transmembrane helix</keyword>
<evidence type="ECO:0000256" key="5">
    <source>
        <dbReference type="ARBA" id="ARBA00022859"/>
    </source>
</evidence>
<keyword evidence="4" id="KW-0732">Signal</keyword>
<reference evidence="14" key="1">
    <citation type="journal article" date="2021" name="Cell">
        <title>Tracing the genetic footprints of vertebrate landing in non-teleost ray-finned fishes.</title>
        <authorList>
            <person name="Bi X."/>
            <person name="Wang K."/>
            <person name="Yang L."/>
            <person name="Pan H."/>
            <person name="Jiang H."/>
            <person name="Wei Q."/>
            <person name="Fang M."/>
            <person name="Yu H."/>
            <person name="Zhu C."/>
            <person name="Cai Y."/>
            <person name="He Y."/>
            <person name="Gan X."/>
            <person name="Zeng H."/>
            <person name="Yu D."/>
            <person name="Zhu Y."/>
            <person name="Jiang H."/>
            <person name="Qiu Q."/>
            <person name="Yang H."/>
            <person name="Zhang Y.E."/>
            <person name="Wang W."/>
            <person name="Zhu M."/>
            <person name="He S."/>
            <person name="Zhang G."/>
        </authorList>
    </citation>
    <scope>NUCLEOTIDE SEQUENCE</scope>
    <source>
        <strain evidence="14">Allg_001</strain>
    </source>
</reference>
<keyword evidence="12" id="KW-0393">Immunoglobulin domain</keyword>
<feature type="domain" description="Ig-like" evidence="13">
    <location>
        <begin position="80"/>
        <end position="171"/>
    </location>
</feature>
<keyword evidence="11" id="KW-0491">MHC II</keyword>
<evidence type="ECO:0000313" key="15">
    <source>
        <dbReference type="Proteomes" id="UP000736164"/>
    </source>
</evidence>
<evidence type="ECO:0000256" key="10">
    <source>
        <dbReference type="ARBA" id="ARBA00023180"/>
    </source>
</evidence>
<dbReference type="Gene3D" id="2.60.40.10">
    <property type="entry name" value="Immunoglobulins"/>
    <property type="match status" value="1"/>
</dbReference>
<protein>
    <submittedName>
        <fullName evidence="14">HA2K protein</fullName>
    </submittedName>
</protein>
<evidence type="ECO:0000256" key="6">
    <source>
        <dbReference type="ARBA" id="ARBA00022989"/>
    </source>
</evidence>
<comment type="subcellular location">
    <subcellularLocation>
        <location evidence="1">Membrane</location>
        <topology evidence="1">Single-pass type I membrane protein</topology>
    </subcellularLocation>
</comment>
<dbReference type="EMBL" id="JAAWVO010071008">
    <property type="protein sequence ID" value="MBN3324565.1"/>
    <property type="molecule type" value="Genomic_DNA"/>
</dbReference>
<evidence type="ECO:0000256" key="8">
    <source>
        <dbReference type="ARBA" id="ARBA00023136"/>
    </source>
</evidence>
<keyword evidence="10" id="KW-0325">Glycoprotein</keyword>
<dbReference type="Pfam" id="PF07654">
    <property type="entry name" value="C1-set"/>
    <property type="match status" value="1"/>
</dbReference>
<dbReference type="InterPro" id="IPR007110">
    <property type="entry name" value="Ig-like_dom"/>
</dbReference>
<keyword evidence="9" id="KW-1015">Disulfide bond</keyword>
<dbReference type="Proteomes" id="UP000736164">
    <property type="component" value="Unassembled WGS sequence"/>
</dbReference>
<accession>A0A8J7P5D6</accession>
<keyword evidence="5" id="KW-0391">Immunity</keyword>
<comment type="similarity">
    <text evidence="2">Belongs to the MHC class II family.</text>
</comment>
<feature type="non-terminal residue" evidence="14">
    <location>
        <position position="1"/>
    </location>
</feature>
<dbReference type="PROSITE" id="PS00290">
    <property type="entry name" value="IG_MHC"/>
    <property type="match status" value="1"/>
</dbReference>
<evidence type="ECO:0000256" key="11">
    <source>
        <dbReference type="ARBA" id="ARBA00023182"/>
    </source>
</evidence>
<dbReference type="InterPro" id="IPR011162">
    <property type="entry name" value="MHC_I/II-like_Ag-recog"/>
</dbReference>
<evidence type="ECO:0000256" key="7">
    <source>
        <dbReference type="ARBA" id="ARBA00023130"/>
    </source>
</evidence>
<dbReference type="InterPro" id="IPR003597">
    <property type="entry name" value="Ig_C1-set"/>
</dbReference>
<comment type="caution">
    <text evidence="14">The sequence shown here is derived from an EMBL/GenBank/DDBJ whole genome shotgun (WGS) entry which is preliminary data.</text>
</comment>
<dbReference type="CDD" id="cd05767">
    <property type="entry name" value="IgC1_MHC_II_alpha"/>
    <property type="match status" value="1"/>
</dbReference>
<evidence type="ECO:0000256" key="1">
    <source>
        <dbReference type="ARBA" id="ARBA00004479"/>
    </source>
</evidence>
<dbReference type="GO" id="GO:0042613">
    <property type="term" value="C:MHC class II protein complex"/>
    <property type="evidence" value="ECO:0007669"/>
    <property type="project" value="UniProtKB-KW"/>
</dbReference>
<dbReference type="SMART" id="SM00407">
    <property type="entry name" value="IGc1"/>
    <property type="match status" value="1"/>
</dbReference>
<evidence type="ECO:0000256" key="4">
    <source>
        <dbReference type="ARBA" id="ARBA00022729"/>
    </source>
</evidence>
<dbReference type="InterPro" id="IPR036179">
    <property type="entry name" value="Ig-like_dom_sf"/>
</dbReference>
<dbReference type="Gene3D" id="3.10.320.10">
    <property type="entry name" value="Class II Histocompatibility Antigen, M Beta Chain, Chain B, domain 1"/>
    <property type="match status" value="1"/>
</dbReference>
<dbReference type="SUPFAM" id="SSF48726">
    <property type="entry name" value="Immunoglobulin"/>
    <property type="match status" value="1"/>
</dbReference>
<dbReference type="SUPFAM" id="SSF54452">
    <property type="entry name" value="MHC antigen-recognition domain"/>
    <property type="match status" value="1"/>
</dbReference>
<dbReference type="PROSITE" id="PS50835">
    <property type="entry name" value="IG_LIKE"/>
    <property type="match status" value="1"/>
</dbReference>
<dbReference type="InterPro" id="IPR001003">
    <property type="entry name" value="MHC_II_a_N"/>
</dbReference>
<dbReference type="PANTHER" id="PTHR19944:SF86">
    <property type="entry name" value="HLA CLASS II HISTOCOMPATIBILITY ANTIGEN, DR ALPHA CHAIN"/>
    <property type="match status" value="1"/>
</dbReference>
<organism evidence="14 15">
    <name type="scientific">Atractosteus spatula</name>
    <name type="common">Alligator gar</name>
    <name type="synonym">Lepisosteus spatula</name>
    <dbReference type="NCBI Taxonomy" id="7917"/>
    <lineage>
        <taxon>Eukaryota</taxon>
        <taxon>Metazoa</taxon>
        <taxon>Chordata</taxon>
        <taxon>Craniata</taxon>
        <taxon>Vertebrata</taxon>
        <taxon>Euteleostomi</taxon>
        <taxon>Actinopterygii</taxon>
        <taxon>Neopterygii</taxon>
        <taxon>Holostei</taxon>
        <taxon>Semionotiformes</taxon>
        <taxon>Lepisosteidae</taxon>
        <taxon>Atractosteus</taxon>
    </lineage>
</organism>
<dbReference type="InterPro" id="IPR013783">
    <property type="entry name" value="Ig-like_fold"/>
</dbReference>
<proteinExistence type="inferred from homology"/>
<keyword evidence="3" id="KW-0812">Transmembrane</keyword>
<sequence length="212" mass="23563">MACETNLTRSEYEMELDKDELFYVDFVKKEGVQRLPEFAQDWYVGPDTVAQAQANMEVCRHNVVGFAKGAGYPSEKKVAPQTMVYPEDLLEVGQPNTLICFSTGFYPMAIKMSWTRNGQPVTEGVTQSQLYSNDDFTFRTFSYLSFSPQLGDIYSCRVEHSGLPEPDSKIYVVETNTESDVGETAYCGVGLTLGLLGVAAGTFFLIKGNNCN</sequence>
<evidence type="ECO:0000256" key="12">
    <source>
        <dbReference type="ARBA" id="ARBA00023319"/>
    </source>
</evidence>
<name>A0A8J7P5D6_ATRSP</name>